<feature type="domain" description="HTH gntR-type" evidence="15">
    <location>
        <begin position="11"/>
        <end position="79"/>
    </location>
</feature>
<dbReference type="AlphaFoldDB" id="A0A973ABB4"/>
<dbReference type="PANTHER" id="PTHR10520">
    <property type="entry name" value="TRIFUNCTIONAL PURINE BIOSYNTHETIC PROTEIN ADENOSINE-3-RELATED"/>
    <property type="match status" value="1"/>
</dbReference>
<dbReference type="SUPFAM" id="SSF46785">
    <property type="entry name" value="Winged helix' DNA-binding domain"/>
    <property type="match status" value="1"/>
</dbReference>
<evidence type="ECO:0000256" key="13">
    <source>
        <dbReference type="ARBA" id="ARBA00033093"/>
    </source>
</evidence>
<evidence type="ECO:0000256" key="2">
    <source>
        <dbReference type="ARBA" id="ARBA00010280"/>
    </source>
</evidence>
<evidence type="ECO:0000256" key="6">
    <source>
        <dbReference type="ARBA" id="ARBA00022741"/>
    </source>
</evidence>
<sequence length="467" mass="50454">MKLTVDATLPIPVFQQIIDQVHFAVNAGELKPGDRLPSIRGLAADNDIAANTVAKAFRQLEFRGVISARDRSGFVVCEATASRYQSRGVSADKNEVHQVVDNLDAGVIPGAFCKITEDFLSGDPEKCNVIHADGAGTKSIIGYLQYKETGNPEVFKGIAQDSIVMNLDDLLCVGVSNRILISNTINRNALNCPGEVVSALIEGSEQFLAQLRDHGVNIYSGGGETADVGDLTGTLVVDSCAVAIMKKADVIRNDITADLAIVGLSSTGQATYETRPNSGMGSNGLTSARHDMLCHYYAEKYPETFDPNLPRDLTYCGPYRLEDQLPDSNMLVGDAILSPTRSYAPVIYRALAELGGEIKGLIHCSGGAQTKCLKFGNQVHFVKDNLFPTPPLFAAIQQASGTGWQEMYKVFNMGHRMEIYVSPARVNEVIDIARSFGIDAQQIGYTAYADSNHLTLTDPLGNQHAYP</sequence>
<evidence type="ECO:0000256" key="1">
    <source>
        <dbReference type="ARBA" id="ARBA00004686"/>
    </source>
</evidence>
<dbReference type="InterPro" id="IPR036676">
    <property type="entry name" value="PurM-like_C_sf"/>
</dbReference>
<dbReference type="Gene3D" id="1.10.10.10">
    <property type="entry name" value="Winged helix-like DNA-binding domain superfamily/Winged helix DNA-binding domain"/>
    <property type="match status" value="1"/>
</dbReference>
<dbReference type="InterPro" id="IPR036388">
    <property type="entry name" value="WH-like_DNA-bd_sf"/>
</dbReference>
<dbReference type="SUPFAM" id="SSF56042">
    <property type="entry name" value="PurM C-terminal domain-like"/>
    <property type="match status" value="1"/>
</dbReference>
<keyword evidence="10" id="KW-0804">Transcription</keyword>
<accession>A0A973ABB4</accession>
<evidence type="ECO:0000256" key="7">
    <source>
        <dbReference type="ARBA" id="ARBA00022840"/>
    </source>
</evidence>
<evidence type="ECO:0000256" key="12">
    <source>
        <dbReference type="ARBA" id="ARBA00032931"/>
    </source>
</evidence>
<dbReference type="GO" id="GO:0006189">
    <property type="term" value="P:'de novo' IMP biosynthetic process"/>
    <property type="evidence" value="ECO:0007669"/>
    <property type="project" value="InterPro"/>
</dbReference>
<gene>
    <name evidence="16" type="ORF">HQ497_14600</name>
</gene>
<evidence type="ECO:0000256" key="9">
    <source>
        <dbReference type="ARBA" id="ARBA00023125"/>
    </source>
</evidence>
<evidence type="ECO:0000313" key="17">
    <source>
        <dbReference type="Proteomes" id="UP000754644"/>
    </source>
</evidence>
<dbReference type="Pfam" id="PF00586">
    <property type="entry name" value="AIRS"/>
    <property type="match status" value="1"/>
</dbReference>
<dbReference type="Gene3D" id="3.30.1330.10">
    <property type="entry name" value="PurM-like, N-terminal domain"/>
    <property type="match status" value="1"/>
</dbReference>
<evidence type="ECO:0000313" key="16">
    <source>
        <dbReference type="EMBL" id="NQV66586.1"/>
    </source>
</evidence>
<evidence type="ECO:0000256" key="14">
    <source>
        <dbReference type="ARBA" id="ARBA00049057"/>
    </source>
</evidence>
<reference evidence="16" key="1">
    <citation type="submission" date="2020-05" db="EMBL/GenBank/DDBJ databases">
        <title>Sulfur intermediates as new biogeochemical hubs in an aquatic model microbial ecosystem.</title>
        <authorList>
            <person name="Vigneron A."/>
        </authorList>
    </citation>
    <scope>NUCLEOTIDE SEQUENCE</scope>
    <source>
        <strain evidence="16">Bin.250</strain>
    </source>
</reference>
<dbReference type="InterPro" id="IPR010918">
    <property type="entry name" value="PurM-like_C_dom"/>
</dbReference>
<keyword evidence="5" id="KW-0436">Ligase</keyword>
<keyword evidence="9" id="KW-0238">DNA-binding</keyword>
<keyword evidence="7" id="KW-0067">ATP-binding</keyword>
<evidence type="ECO:0000256" key="5">
    <source>
        <dbReference type="ARBA" id="ARBA00022598"/>
    </source>
</evidence>
<keyword evidence="6" id="KW-0547">Nucleotide-binding</keyword>
<dbReference type="GO" id="GO:0003700">
    <property type="term" value="F:DNA-binding transcription factor activity"/>
    <property type="evidence" value="ECO:0007669"/>
    <property type="project" value="InterPro"/>
</dbReference>
<dbReference type="InterPro" id="IPR036390">
    <property type="entry name" value="WH_DNA-bd_sf"/>
</dbReference>
<comment type="catalytic activity">
    <reaction evidence="14">
        <text>2-formamido-N(1)-(5-O-phospho-beta-D-ribosyl)acetamidine + ATP = 5-amino-1-(5-phospho-beta-D-ribosyl)imidazole + ADP + phosphate + H(+)</text>
        <dbReference type="Rhea" id="RHEA:23032"/>
        <dbReference type="ChEBI" id="CHEBI:15378"/>
        <dbReference type="ChEBI" id="CHEBI:30616"/>
        <dbReference type="ChEBI" id="CHEBI:43474"/>
        <dbReference type="ChEBI" id="CHEBI:137981"/>
        <dbReference type="ChEBI" id="CHEBI:147287"/>
        <dbReference type="ChEBI" id="CHEBI:456216"/>
        <dbReference type="EC" id="6.3.3.1"/>
    </reaction>
</comment>
<dbReference type="GO" id="GO:0004637">
    <property type="term" value="F:phosphoribosylamine-glycine ligase activity"/>
    <property type="evidence" value="ECO:0007669"/>
    <property type="project" value="TreeGrafter"/>
</dbReference>
<dbReference type="EC" id="6.3.3.1" evidence="3"/>
<dbReference type="GO" id="GO:0004641">
    <property type="term" value="F:phosphoribosylformylglycinamidine cyclo-ligase activity"/>
    <property type="evidence" value="ECO:0007669"/>
    <property type="project" value="UniProtKB-EC"/>
</dbReference>
<comment type="similarity">
    <text evidence="2">Belongs to the AIR synthase family.</text>
</comment>
<dbReference type="GO" id="GO:0005524">
    <property type="term" value="F:ATP binding"/>
    <property type="evidence" value="ECO:0007669"/>
    <property type="project" value="UniProtKB-KW"/>
</dbReference>
<dbReference type="EMBL" id="JABMOJ010000541">
    <property type="protein sequence ID" value="NQV66586.1"/>
    <property type="molecule type" value="Genomic_DNA"/>
</dbReference>
<evidence type="ECO:0000256" key="3">
    <source>
        <dbReference type="ARBA" id="ARBA00013047"/>
    </source>
</evidence>
<dbReference type="PROSITE" id="PS50949">
    <property type="entry name" value="HTH_GNTR"/>
    <property type="match status" value="1"/>
</dbReference>
<dbReference type="GO" id="GO:0046084">
    <property type="term" value="P:adenine biosynthetic process"/>
    <property type="evidence" value="ECO:0007669"/>
    <property type="project" value="TreeGrafter"/>
</dbReference>
<dbReference type="GO" id="GO:0003677">
    <property type="term" value="F:DNA binding"/>
    <property type="evidence" value="ECO:0007669"/>
    <property type="project" value="UniProtKB-KW"/>
</dbReference>
<dbReference type="Pfam" id="PF02769">
    <property type="entry name" value="AIRS_C"/>
    <property type="match status" value="1"/>
</dbReference>
<organism evidence="16 17">
    <name type="scientific">SAR86 cluster bacterium</name>
    <dbReference type="NCBI Taxonomy" id="2030880"/>
    <lineage>
        <taxon>Bacteria</taxon>
        <taxon>Pseudomonadati</taxon>
        <taxon>Pseudomonadota</taxon>
        <taxon>Gammaproteobacteria</taxon>
        <taxon>SAR86 cluster</taxon>
    </lineage>
</organism>
<dbReference type="Pfam" id="PF00392">
    <property type="entry name" value="GntR"/>
    <property type="match status" value="1"/>
</dbReference>
<dbReference type="CDD" id="cd07377">
    <property type="entry name" value="WHTH_GntR"/>
    <property type="match status" value="1"/>
</dbReference>
<proteinExistence type="inferred from homology"/>
<evidence type="ECO:0000256" key="8">
    <source>
        <dbReference type="ARBA" id="ARBA00023015"/>
    </source>
</evidence>
<evidence type="ECO:0000256" key="10">
    <source>
        <dbReference type="ARBA" id="ARBA00023163"/>
    </source>
</evidence>
<evidence type="ECO:0000256" key="4">
    <source>
        <dbReference type="ARBA" id="ARBA00020367"/>
    </source>
</evidence>
<dbReference type="PANTHER" id="PTHR10520:SF12">
    <property type="entry name" value="TRIFUNCTIONAL PURINE BIOSYNTHETIC PROTEIN ADENOSINE-3"/>
    <property type="match status" value="1"/>
</dbReference>
<name>A0A973ABB4_9GAMM</name>
<dbReference type="InterPro" id="IPR016188">
    <property type="entry name" value="PurM-like_N"/>
</dbReference>
<dbReference type="GO" id="GO:0005829">
    <property type="term" value="C:cytosol"/>
    <property type="evidence" value="ECO:0007669"/>
    <property type="project" value="TreeGrafter"/>
</dbReference>
<evidence type="ECO:0000256" key="11">
    <source>
        <dbReference type="ARBA" id="ARBA00031908"/>
    </source>
</evidence>
<dbReference type="SMART" id="SM00345">
    <property type="entry name" value="HTH_GNTR"/>
    <property type="match status" value="1"/>
</dbReference>
<comment type="caution">
    <text evidence="16">The sequence shown here is derived from an EMBL/GenBank/DDBJ whole genome shotgun (WGS) entry which is preliminary data.</text>
</comment>
<keyword evidence="8" id="KW-0805">Transcription regulation</keyword>
<comment type="pathway">
    <text evidence="1">Purine metabolism; IMP biosynthesis via de novo pathway; 5-amino-1-(5-phospho-D-ribosyl)imidazole from N(2)-formyl-N(1)-(5-phospho-D-ribosyl)glycinamide: step 2/2.</text>
</comment>
<dbReference type="Proteomes" id="UP000754644">
    <property type="component" value="Unassembled WGS sequence"/>
</dbReference>
<protein>
    <recommendedName>
        <fullName evidence="4">Phosphoribosylformylglycinamidine cyclo-ligase</fullName>
        <ecNumber evidence="3">6.3.3.1</ecNumber>
    </recommendedName>
    <alternativeName>
        <fullName evidence="12">AIR synthase</fullName>
    </alternativeName>
    <alternativeName>
        <fullName evidence="13">AIRS</fullName>
    </alternativeName>
    <alternativeName>
        <fullName evidence="11">Phosphoribosyl-aminoimidazole synthetase</fullName>
    </alternativeName>
</protein>
<dbReference type="InterPro" id="IPR000524">
    <property type="entry name" value="Tscrpt_reg_HTH_GntR"/>
</dbReference>
<evidence type="ECO:0000259" key="15">
    <source>
        <dbReference type="PROSITE" id="PS50949"/>
    </source>
</evidence>
<dbReference type="InterPro" id="IPR036921">
    <property type="entry name" value="PurM-like_N_sf"/>
</dbReference>
<dbReference type="Gene3D" id="3.90.650.10">
    <property type="entry name" value="PurM-like C-terminal domain"/>
    <property type="match status" value="1"/>
</dbReference>
<dbReference type="InterPro" id="IPR004733">
    <property type="entry name" value="PurM_cligase"/>
</dbReference>